<evidence type="ECO:0000313" key="2">
    <source>
        <dbReference type="Proteomes" id="UP001066276"/>
    </source>
</evidence>
<organism evidence="1 2">
    <name type="scientific">Pleurodeles waltl</name>
    <name type="common">Iberian ribbed newt</name>
    <dbReference type="NCBI Taxonomy" id="8319"/>
    <lineage>
        <taxon>Eukaryota</taxon>
        <taxon>Metazoa</taxon>
        <taxon>Chordata</taxon>
        <taxon>Craniata</taxon>
        <taxon>Vertebrata</taxon>
        <taxon>Euteleostomi</taxon>
        <taxon>Amphibia</taxon>
        <taxon>Batrachia</taxon>
        <taxon>Caudata</taxon>
        <taxon>Salamandroidea</taxon>
        <taxon>Salamandridae</taxon>
        <taxon>Pleurodelinae</taxon>
        <taxon>Pleurodeles</taxon>
    </lineage>
</organism>
<comment type="caution">
    <text evidence="1">The sequence shown here is derived from an EMBL/GenBank/DDBJ whole genome shotgun (WGS) entry which is preliminary data.</text>
</comment>
<proteinExistence type="predicted"/>
<protein>
    <submittedName>
        <fullName evidence="1">Uncharacterized protein</fullName>
    </submittedName>
</protein>
<dbReference type="AlphaFoldDB" id="A0AAV7RGP9"/>
<evidence type="ECO:0000313" key="1">
    <source>
        <dbReference type="EMBL" id="KAJ1149990.1"/>
    </source>
</evidence>
<name>A0AAV7RGP9_PLEWA</name>
<accession>A0AAV7RGP9</accession>
<reference evidence="1" key="1">
    <citation type="journal article" date="2022" name="bioRxiv">
        <title>Sequencing and chromosome-scale assembly of the giantPleurodeles waltlgenome.</title>
        <authorList>
            <person name="Brown T."/>
            <person name="Elewa A."/>
            <person name="Iarovenko S."/>
            <person name="Subramanian E."/>
            <person name="Araus A.J."/>
            <person name="Petzold A."/>
            <person name="Susuki M."/>
            <person name="Suzuki K.-i.T."/>
            <person name="Hayashi T."/>
            <person name="Toyoda A."/>
            <person name="Oliveira C."/>
            <person name="Osipova E."/>
            <person name="Leigh N.D."/>
            <person name="Simon A."/>
            <person name="Yun M.H."/>
        </authorList>
    </citation>
    <scope>NUCLEOTIDE SEQUENCE</scope>
    <source>
        <strain evidence="1">20211129_DDA</strain>
        <tissue evidence="1">Liver</tissue>
    </source>
</reference>
<dbReference type="Proteomes" id="UP001066276">
    <property type="component" value="Chromosome 5"/>
</dbReference>
<gene>
    <name evidence="1" type="ORF">NDU88_002788</name>
</gene>
<keyword evidence="2" id="KW-1185">Reference proteome</keyword>
<dbReference type="EMBL" id="JANPWB010000009">
    <property type="protein sequence ID" value="KAJ1149990.1"/>
    <property type="molecule type" value="Genomic_DNA"/>
</dbReference>
<sequence>MFENAVMNYVTLVINTALQYPEGSWTYVLLGSSSTLNHGRTPQFFEDMLEIHRIQEVDIQKRESHEGCKRCMSNRSCRSYLSHEWMIH</sequence>